<organism evidence="1 2">
    <name type="scientific">Clostridium cadaveris</name>
    <dbReference type="NCBI Taxonomy" id="1529"/>
    <lineage>
        <taxon>Bacteria</taxon>
        <taxon>Bacillati</taxon>
        <taxon>Bacillota</taxon>
        <taxon>Clostridia</taxon>
        <taxon>Eubacteriales</taxon>
        <taxon>Clostridiaceae</taxon>
        <taxon>Clostridium</taxon>
    </lineage>
</organism>
<gene>
    <name evidence="1" type="ORF">SAMN04487885_14312</name>
</gene>
<reference evidence="1 2" key="1">
    <citation type="submission" date="2016-10" db="EMBL/GenBank/DDBJ databases">
        <authorList>
            <person name="de Groot N.N."/>
        </authorList>
    </citation>
    <scope>NUCLEOTIDE SEQUENCE [LARGE SCALE GENOMIC DNA]</scope>
    <source>
        <strain evidence="1 2">NLAE-zl-G419</strain>
    </source>
</reference>
<protein>
    <submittedName>
        <fullName evidence="1">Uncharacterized protein</fullName>
    </submittedName>
</protein>
<keyword evidence="2" id="KW-1185">Reference proteome</keyword>
<evidence type="ECO:0000313" key="1">
    <source>
        <dbReference type="EMBL" id="SFG27802.1"/>
    </source>
</evidence>
<accession>A0A1I2QHC4</accession>
<name>A0A1I2QHC4_9CLOT</name>
<dbReference type="STRING" id="1529.SAMN04487885_14312"/>
<dbReference type="Proteomes" id="UP000182135">
    <property type="component" value="Unassembled WGS sequence"/>
</dbReference>
<dbReference type="RefSeq" id="WP_267890579.1">
    <property type="nucleotide sequence ID" value="NZ_BAAACD010000028.1"/>
</dbReference>
<dbReference type="AlphaFoldDB" id="A0A1I2QHC4"/>
<dbReference type="EMBL" id="FOOE01000043">
    <property type="protein sequence ID" value="SFG27802.1"/>
    <property type="molecule type" value="Genomic_DNA"/>
</dbReference>
<proteinExistence type="predicted"/>
<sequence length="41" mass="4275">MKKKVIAILAVCFIFGGIRALGIGAVGETELCSNPTVIEIV</sequence>
<evidence type="ECO:0000313" key="2">
    <source>
        <dbReference type="Proteomes" id="UP000182135"/>
    </source>
</evidence>
<dbReference type="GeneID" id="90546587"/>